<comment type="caution">
    <text evidence="2">The sequence shown here is derived from an EMBL/GenBank/DDBJ whole genome shotgun (WGS) entry which is preliminary data.</text>
</comment>
<reference evidence="2" key="1">
    <citation type="journal article" date="2023" name="bioRxiv">
        <title>Improved chromosome-level genome assembly for marigold (Tagetes erecta).</title>
        <authorList>
            <person name="Jiang F."/>
            <person name="Yuan L."/>
            <person name="Wang S."/>
            <person name="Wang H."/>
            <person name="Xu D."/>
            <person name="Wang A."/>
            <person name="Fan W."/>
        </authorList>
    </citation>
    <scope>NUCLEOTIDE SEQUENCE</scope>
    <source>
        <strain evidence="2">WSJ</strain>
        <tissue evidence="2">Leaf</tissue>
    </source>
</reference>
<protein>
    <submittedName>
        <fullName evidence="2">Uncharacterized protein</fullName>
    </submittedName>
</protein>
<dbReference type="PANTHER" id="PTHR31642:SF266">
    <property type="entry name" value="HXXXD-TYPE ACYL-TRANSFERASE FAMILY PROTEIN"/>
    <property type="match status" value="1"/>
</dbReference>
<comment type="similarity">
    <text evidence="1">Belongs to the plant acyltransferase family.</text>
</comment>
<dbReference type="EMBL" id="JAUHHV010000006">
    <property type="protein sequence ID" value="KAK1420864.1"/>
    <property type="molecule type" value="Genomic_DNA"/>
</dbReference>
<dbReference type="Pfam" id="PF02458">
    <property type="entry name" value="Transferase"/>
    <property type="match status" value="1"/>
</dbReference>
<evidence type="ECO:0000256" key="1">
    <source>
        <dbReference type="ARBA" id="ARBA00009861"/>
    </source>
</evidence>
<dbReference type="Proteomes" id="UP001229421">
    <property type="component" value="Unassembled WGS sequence"/>
</dbReference>
<evidence type="ECO:0000313" key="2">
    <source>
        <dbReference type="EMBL" id="KAK1420864.1"/>
    </source>
</evidence>
<dbReference type="AlphaFoldDB" id="A0AAD8KDV3"/>
<dbReference type="PANTHER" id="PTHR31642">
    <property type="entry name" value="TRICHOTHECENE 3-O-ACETYLTRANSFERASE"/>
    <property type="match status" value="1"/>
</dbReference>
<evidence type="ECO:0000313" key="3">
    <source>
        <dbReference type="Proteomes" id="UP001229421"/>
    </source>
</evidence>
<name>A0AAD8KDV3_TARER</name>
<gene>
    <name evidence="2" type="ORF">QVD17_22786</name>
</gene>
<dbReference type="GO" id="GO:0016747">
    <property type="term" value="F:acyltransferase activity, transferring groups other than amino-acyl groups"/>
    <property type="evidence" value="ECO:0007669"/>
    <property type="project" value="TreeGrafter"/>
</dbReference>
<dbReference type="Gene3D" id="3.30.559.10">
    <property type="entry name" value="Chloramphenicol acetyltransferase-like domain"/>
    <property type="match status" value="1"/>
</dbReference>
<proteinExistence type="inferred from homology"/>
<dbReference type="InterPro" id="IPR050317">
    <property type="entry name" value="Plant_Fungal_Acyltransferase"/>
</dbReference>
<organism evidence="2 3">
    <name type="scientific">Tagetes erecta</name>
    <name type="common">African marigold</name>
    <dbReference type="NCBI Taxonomy" id="13708"/>
    <lineage>
        <taxon>Eukaryota</taxon>
        <taxon>Viridiplantae</taxon>
        <taxon>Streptophyta</taxon>
        <taxon>Embryophyta</taxon>
        <taxon>Tracheophyta</taxon>
        <taxon>Spermatophyta</taxon>
        <taxon>Magnoliopsida</taxon>
        <taxon>eudicotyledons</taxon>
        <taxon>Gunneridae</taxon>
        <taxon>Pentapetalae</taxon>
        <taxon>asterids</taxon>
        <taxon>campanulids</taxon>
        <taxon>Asterales</taxon>
        <taxon>Asteraceae</taxon>
        <taxon>Asteroideae</taxon>
        <taxon>Heliantheae alliance</taxon>
        <taxon>Tageteae</taxon>
        <taxon>Tagetes</taxon>
    </lineage>
</organism>
<keyword evidence="3" id="KW-1185">Reference proteome</keyword>
<dbReference type="InterPro" id="IPR023213">
    <property type="entry name" value="CAT-like_dom_sf"/>
</dbReference>
<sequence length="145" mass="16214">MGSCGTLTVSVKKRDTVAAALPVQEHWLPMSNLDLLIPPLDVRVFFCYKETLPSHESVNILKKSLAEVLVPFYPLAGEVVQNSLGEPELLCNNRGVDFIHARTDMELMNLDLYHPDESVDTKLVPFKERGVLTVQVIFISVSILH</sequence>
<accession>A0AAD8KDV3</accession>